<dbReference type="PROSITE" id="PS51257">
    <property type="entry name" value="PROKAR_LIPOPROTEIN"/>
    <property type="match status" value="1"/>
</dbReference>
<dbReference type="GO" id="GO:0004222">
    <property type="term" value="F:metalloendopeptidase activity"/>
    <property type="evidence" value="ECO:0007669"/>
    <property type="project" value="InterPro"/>
</dbReference>
<comment type="cofactor">
    <cofactor evidence="1">
        <name>Zn(2+)</name>
        <dbReference type="ChEBI" id="CHEBI:29105"/>
    </cofactor>
</comment>
<evidence type="ECO:0000256" key="5">
    <source>
        <dbReference type="ARBA" id="ARBA00022833"/>
    </source>
</evidence>
<accession>A0A1M6T917</accession>
<evidence type="ECO:0000256" key="3">
    <source>
        <dbReference type="ARBA" id="ARBA00022723"/>
    </source>
</evidence>
<dbReference type="Proteomes" id="UP000189935">
    <property type="component" value="Chromosome I"/>
</dbReference>
<dbReference type="EMBL" id="LT670844">
    <property type="protein sequence ID" value="SHK53364.1"/>
    <property type="molecule type" value="Genomic_DNA"/>
</dbReference>
<evidence type="ECO:0000256" key="4">
    <source>
        <dbReference type="ARBA" id="ARBA00022801"/>
    </source>
</evidence>
<evidence type="ECO:0000256" key="2">
    <source>
        <dbReference type="ARBA" id="ARBA00022670"/>
    </source>
</evidence>
<keyword evidence="5" id="KW-0862">Zinc</keyword>
<dbReference type="AlphaFoldDB" id="A0A1M6T917"/>
<proteinExistence type="predicted"/>
<evidence type="ECO:0000313" key="9">
    <source>
        <dbReference type="EMBL" id="SHK53364.1"/>
    </source>
</evidence>
<dbReference type="GO" id="GO:0051603">
    <property type="term" value="P:proteolysis involved in protein catabolic process"/>
    <property type="evidence" value="ECO:0007669"/>
    <property type="project" value="TreeGrafter"/>
</dbReference>
<dbReference type="InterPro" id="IPR001915">
    <property type="entry name" value="Peptidase_M48"/>
</dbReference>
<gene>
    <name evidence="9" type="ORF">SAMN05444159_3506</name>
</gene>
<name>A0A1M6T917_9BRAD</name>
<dbReference type="PANTHER" id="PTHR22726">
    <property type="entry name" value="METALLOENDOPEPTIDASE OMA1"/>
    <property type="match status" value="1"/>
</dbReference>
<protein>
    <submittedName>
        <fullName evidence="9">Putative Zn-dependent protease</fullName>
    </submittedName>
</protein>
<feature type="domain" description="Peptidase M48" evidence="8">
    <location>
        <begin position="73"/>
        <end position="256"/>
    </location>
</feature>
<keyword evidence="4" id="KW-0378">Hydrolase</keyword>
<feature type="compositionally biased region" description="Polar residues" evidence="7">
    <location>
        <begin position="246"/>
        <end position="263"/>
    </location>
</feature>
<dbReference type="CDD" id="cd07324">
    <property type="entry name" value="M48C_Oma1-like"/>
    <property type="match status" value="1"/>
</dbReference>
<keyword evidence="6" id="KW-0482">Metalloprotease</keyword>
<organism evidence="9 10">
    <name type="scientific">Bradyrhizobium lablabi</name>
    <dbReference type="NCBI Taxonomy" id="722472"/>
    <lineage>
        <taxon>Bacteria</taxon>
        <taxon>Pseudomonadati</taxon>
        <taxon>Pseudomonadota</taxon>
        <taxon>Alphaproteobacteria</taxon>
        <taxon>Hyphomicrobiales</taxon>
        <taxon>Nitrobacteraceae</taxon>
        <taxon>Bradyrhizobium</taxon>
    </lineage>
</organism>
<dbReference type="GO" id="GO:0016020">
    <property type="term" value="C:membrane"/>
    <property type="evidence" value="ECO:0007669"/>
    <property type="project" value="TreeGrafter"/>
</dbReference>
<keyword evidence="3" id="KW-0479">Metal-binding</keyword>
<keyword evidence="2 9" id="KW-0645">Protease</keyword>
<dbReference type="Gene3D" id="3.30.2010.10">
    <property type="entry name" value="Metalloproteases ('zincins'), catalytic domain"/>
    <property type="match status" value="1"/>
</dbReference>
<reference evidence="9 10" key="1">
    <citation type="submission" date="2016-11" db="EMBL/GenBank/DDBJ databases">
        <authorList>
            <person name="Jaros S."/>
            <person name="Januszkiewicz K."/>
            <person name="Wedrychowicz H."/>
        </authorList>
    </citation>
    <scope>NUCLEOTIDE SEQUENCE [LARGE SCALE GENOMIC DNA]</scope>
    <source>
        <strain evidence="9 10">GAS499</strain>
    </source>
</reference>
<dbReference type="InterPro" id="IPR051156">
    <property type="entry name" value="Mito/Outer_Membr_Metalloprot"/>
</dbReference>
<sequence>MSRRLWAAPVVLCAIFTLGGCGDMGRFQTAASPAAPSAVKPSRAAVAQTPAAEREHERILASYGGAYDDPKLEALITKTVDRLVAASDRPDQAYKVTILNSGAVNAFALPTGQLYVTRGLIALASDTSELSSVLSHEMAHVLAKHASIREDQARQAAVVTRVVTDMSTDPDLTALALAKTKLTMASFSRAQEFEADGIGVGISARAHFDPYGAARFLTSMERNAEMKAGKTSLDPRAQDFLSSHPATPERIQNAQANARQYTSPEGGERDRETYLQAIDNIVYGEDPSEGFVRGRRFLHPKLGFTFTAPENFTLDNTAQAVIGVREGGAQAMRFDVVRVPAEQTLGDYLNSGWMENVDKASTEDLTINGFPAASASAHGDQWQFKIYALRFGSDVYRFIFATRQKTTESDRNARETVNSFRRLTLDEIQAARPLRIKVITVQPGDTVESLSHRMAGVDRPADRFRVLNGLDPHAQVKVRDLVKIVVD</sequence>
<dbReference type="GO" id="GO:0046872">
    <property type="term" value="F:metal ion binding"/>
    <property type="evidence" value="ECO:0007669"/>
    <property type="project" value="UniProtKB-KW"/>
</dbReference>
<feature type="region of interest" description="Disordered" evidence="7">
    <location>
        <begin position="246"/>
        <end position="270"/>
    </location>
</feature>
<dbReference type="RefSeq" id="WP_079539770.1">
    <property type="nucleotide sequence ID" value="NZ_LT670844.1"/>
</dbReference>
<evidence type="ECO:0000256" key="1">
    <source>
        <dbReference type="ARBA" id="ARBA00001947"/>
    </source>
</evidence>
<evidence type="ECO:0000256" key="6">
    <source>
        <dbReference type="ARBA" id="ARBA00023049"/>
    </source>
</evidence>
<evidence type="ECO:0000313" key="10">
    <source>
        <dbReference type="Proteomes" id="UP000189935"/>
    </source>
</evidence>
<dbReference type="OrthoDB" id="9810445at2"/>
<dbReference type="Pfam" id="PF01435">
    <property type="entry name" value="Peptidase_M48"/>
    <property type="match status" value="1"/>
</dbReference>
<dbReference type="PANTHER" id="PTHR22726:SF1">
    <property type="entry name" value="METALLOENDOPEPTIDASE OMA1, MITOCHONDRIAL"/>
    <property type="match status" value="1"/>
</dbReference>
<evidence type="ECO:0000259" key="8">
    <source>
        <dbReference type="Pfam" id="PF01435"/>
    </source>
</evidence>
<evidence type="ECO:0000256" key="7">
    <source>
        <dbReference type="SAM" id="MobiDB-lite"/>
    </source>
</evidence>